<dbReference type="Pfam" id="PF07690">
    <property type="entry name" value="MFS_1"/>
    <property type="match status" value="1"/>
</dbReference>
<dbReference type="AlphaFoldDB" id="A0AAV9QMN6"/>
<dbReference type="PROSITE" id="PS50850">
    <property type="entry name" value="MFS"/>
    <property type="match status" value="1"/>
</dbReference>
<evidence type="ECO:0000313" key="8">
    <source>
        <dbReference type="EMBL" id="KAK5545247.1"/>
    </source>
</evidence>
<gene>
    <name evidence="8" type="ORF">LTR25_000254</name>
</gene>
<dbReference type="InterPro" id="IPR036259">
    <property type="entry name" value="MFS_trans_sf"/>
</dbReference>
<keyword evidence="9" id="KW-1185">Reference proteome</keyword>
<reference evidence="8 9" key="1">
    <citation type="submission" date="2023-06" db="EMBL/GenBank/DDBJ databases">
        <title>Black Yeasts Isolated from many extreme environments.</title>
        <authorList>
            <person name="Coleine C."/>
            <person name="Stajich J.E."/>
            <person name="Selbmann L."/>
        </authorList>
    </citation>
    <scope>NUCLEOTIDE SEQUENCE [LARGE SCALE GENOMIC DNA]</scope>
    <source>
        <strain evidence="8 9">CCFEE 5887</strain>
    </source>
</reference>
<evidence type="ECO:0000256" key="3">
    <source>
        <dbReference type="ARBA" id="ARBA00022692"/>
    </source>
</evidence>
<feature type="domain" description="Major facilitator superfamily (MFS) profile" evidence="7">
    <location>
        <begin position="37"/>
        <end position="484"/>
    </location>
</feature>
<name>A0AAV9QMN6_9PEZI</name>
<comment type="caution">
    <text evidence="8">The sequence shown here is derived from an EMBL/GenBank/DDBJ whole genome shotgun (WGS) entry which is preliminary data.</text>
</comment>
<dbReference type="PANTHER" id="PTHR23502:SF51">
    <property type="entry name" value="QUINIDINE RESISTANCE PROTEIN 1-RELATED"/>
    <property type="match status" value="1"/>
</dbReference>
<keyword evidence="2" id="KW-0813">Transport</keyword>
<evidence type="ECO:0000313" key="9">
    <source>
        <dbReference type="Proteomes" id="UP001345827"/>
    </source>
</evidence>
<proteinExistence type="predicted"/>
<evidence type="ECO:0000256" key="5">
    <source>
        <dbReference type="ARBA" id="ARBA00023136"/>
    </source>
</evidence>
<evidence type="ECO:0000256" key="1">
    <source>
        <dbReference type="ARBA" id="ARBA00004141"/>
    </source>
</evidence>
<dbReference type="Gene3D" id="1.20.1720.10">
    <property type="entry name" value="Multidrug resistance protein D"/>
    <property type="match status" value="1"/>
</dbReference>
<evidence type="ECO:0000256" key="2">
    <source>
        <dbReference type="ARBA" id="ARBA00022448"/>
    </source>
</evidence>
<feature type="transmembrane region" description="Helical" evidence="6">
    <location>
        <begin position="264"/>
        <end position="288"/>
    </location>
</feature>
<sequence>MISPEMQENSDEKVELEVDNGQNVPYTAFRPAQKRVIVFLVAIAGFFSPFSAFIYFPALDLIASALNVSIQLMNLTVTMYLVVQGVVPSVFGEISENVGRRPVYLTVFVIYILASIGLAVQNSYGALLALRMLQSAGSSGTIALAYGVISDIAAPHERGGYVGIAHVGFNSAPSLGPVLGGILAEKAGWKWIFWFLAGLSGSVFILLLLLLPETSRKLVGNGNLHATGINQSLYDKLESWRRHEGGMGVGAEGMRKAVLRFPSILPCLHLLLEGPTLILLLSNGVFYMKYSCVQASLAPLLQKTYHLSSMHVGLCYLAFGTSCAVASYGVGAIANYDYRKTAQSHNLSIDKVKGDAIIAFPIEKARLRSVWIYIFLSSTATLGYGWSVQTKTHLATPLIMQFIIGLAVTGIFNVLNTLVVDLHSDQSATASAAVSITRCLLAAAGISVLQLLFDAIGAGWTFTLISGMCYATVPFLWLERQKGWNWRLTKARPGCSTRTTIRC</sequence>
<feature type="transmembrane region" description="Helical" evidence="6">
    <location>
        <begin position="36"/>
        <end position="56"/>
    </location>
</feature>
<evidence type="ECO:0000259" key="7">
    <source>
        <dbReference type="PROSITE" id="PS50850"/>
    </source>
</evidence>
<dbReference type="EMBL" id="JAXLQG010000001">
    <property type="protein sequence ID" value="KAK5545247.1"/>
    <property type="molecule type" value="Genomic_DNA"/>
</dbReference>
<feature type="transmembrane region" description="Helical" evidence="6">
    <location>
        <begin position="191"/>
        <end position="211"/>
    </location>
</feature>
<dbReference type="SUPFAM" id="SSF103473">
    <property type="entry name" value="MFS general substrate transporter"/>
    <property type="match status" value="1"/>
</dbReference>
<dbReference type="Proteomes" id="UP001345827">
    <property type="component" value="Unassembled WGS sequence"/>
</dbReference>
<keyword evidence="5 6" id="KW-0472">Membrane</keyword>
<comment type="subcellular location">
    <subcellularLocation>
        <location evidence="1">Membrane</location>
        <topology evidence="1">Multi-pass membrane protein</topology>
    </subcellularLocation>
</comment>
<feature type="transmembrane region" description="Helical" evidence="6">
    <location>
        <begin position="103"/>
        <end position="124"/>
    </location>
</feature>
<evidence type="ECO:0000256" key="4">
    <source>
        <dbReference type="ARBA" id="ARBA00022989"/>
    </source>
</evidence>
<feature type="transmembrane region" description="Helical" evidence="6">
    <location>
        <begin position="459"/>
        <end position="478"/>
    </location>
</feature>
<feature type="transmembrane region" description="Helical" evidence="6">
    <location>
        <begin position="370"/>
        <end position="386"/>
    </location>
</feature>
<dbReference type="FunFam" id="1.20.1720.10:FF:000009">
    <property type="entry name" value="MFS multidrug transporter"/>
    <property type="match status" value="1"/>
</dbReference>
<dbReference type="GO" id="GO:0022857">
    <property type="term" value="F:transmembrane transporter activity"/>
    <property type="evidence" value="ECO:0007669"/>
    <property type="project" value="InterPro"/>
</dbReference>
<dbReference type="InterPro" id="IPR020846">
    <property type="entry name" value="MFS_dom"/>
</dbReference>
<feature type="transmembrane region" description="Helical" evidence="6">
    <location>
        <begin position="308"/>
        <end position="330"/>
    </location>
</feature>
<dbReference type="Gene3D" id="1.20.1250.20">
    <property type="entry name" value="MFS general substrate transporter like domains"/>
    <property type="match status" value="1"/>
</dbReference>
<feature type="transmembrane region" description="Helical" evidence="6">
    <location>
        <begin position="432"/>
        <end position="453"/>
    </location>
</feature>
<keyword evidence="3 6" id="KW-0812">Transmembrane</keyword>
<feature type="transmembrane region" description="Helical" evidence="6">
    <location>
        <begin position="68"/>
        <end position="91"/>
    </location>
</feature>
<dbReference type="InterPro" id="IPR011701">
    <property type="entry name" value="MFS"/>
</dbReference>
<feature type="transmembrane region" description="Helical" evidence="6">
    <location>
        <begin position="398"/>
        <end position="420"/>
    </location>
</feature>
<dbReference type="PANTHER" id="PTHR23502">
    <property type="entry name" value="MAJOR FACILITATOR SUPERFAMILY"/>
    <property type="match status" value="1"/>
</dbReference>
<accession>A0AAV9QMN6</accession>
<keyword evidence="4 6" id="KW-1133">Transmembrane helix</keyword>
<evidence type="ECO:0000256" key="6">
    <source>
        <dbReference type="SAM" id="Phobius"/>
    </source>
</evidence>
<protein>
    <recommendedName>
        <fullName evidence="7">Major facilitator superfamily (MFS) profile domain-containing protein</fullName>
    </recommendedName>
</protein>
<organism evidence="8 9">
    <name type="scientific">Vermiconidia calcicola</name>
    <dbReference type="NCBI Taxonomy" id="1690605"/>
    <lineage>
        <taxon>Eukaryota</taxon>
        <taxon>Fungi</taxon>
        <taxon>Dikarya</taxon>
        <taxon>Ascomycota</taxon>
        <taxon>Pezizomycotina</taxon>
        <taxon>Dothideomycetes</taxon>
        <taxon>Dothideomycetidae</taxon>
        <taxon>Mycosphaerellales</taxon>
        <taxon>Extremaceae</taxon>
        <taxon>Vermiconidia</taxon>
    </lineage>
</organism>
<dbReference type="GO" id="GO:0005886">
    <property type="term" value="C:plasma membrane"/>
    <property type="evidence" value="ECO:0007669"/>
    <property type="project" value="TreeGrafter"/>
</dbReference>